<evidence type="ECO:0000313" key="1">
    <source>
        <dbReference type="EMBL" id="SMG42983.1"/>
    </source>
</evidence>
<dbReference type="EMBL" id="FXAT01000004">
    <property type="protein sequence ID" value="SMG42983.1"/>
    <property type="molecule type" value="Genomic_DNA"/>
</dbReference>
<dbReference type="STRING" id="1515439.SAMN06265784_104129"/>
<keyword evidence="2" id="KW-1185">Reference proteome</keyword>
<organism evidence="1 2">
    <name type="scientific">Paraburkholderia susongensis</name>
    <dbReference type="NCBI Taxonomy" id="1515439"/>
    <lineage>
        <taxon>Bacteria</taxon>
        <taxon>Pseudomonadati</taxon>
        <taxon>Pseudomonadota</taxon>
        <taxon>Betaproteobacteria</taxon>
        <taxon>Burkholderiales</taxon>
        <taxon>Burkholderiaceae</taxon>
        <taxon>Paraburkholderia</taxon>
    </lineage>
</organism>
<protein>
    <submittedName>
        <fullName evidence="1">Uncharacterized protein</fullName>
    </submittedName>
</protein>
<dbReference type="AlphaFoldDB" id="A0A1X7KNN1"/>
<name>A0A1X7KNN1_9BURK</name>
<evidence type="ECO:0000313" key="2">
    <source>
        <dbReference type="Proteomes" id="UP000193228"/>
    </source>
</evidence>
<reference evidence="2" key="1">
    <citation type="submission" date="2017-04" db="EMBL/GenBank/DDBJ databases">
        <authorList>
            <person name="Varghese N."/>
            <person name="Submissions S."/>
        </authorList>
    </citation>
    <scope>NUCLEOTIDE SEQUENCE [LARGE SCALE GENOMIC DNA]</scope>
    <source>
        <strain evidence="2">LMG 29540</strain>
    </source>
</reference>
<dbReference type="OrthoDB" id="3194831at2"/>
<dbReference type="Proteomes" id="UP000193228">
    <property type="component" value="Unassembled WGS sequence"/>
</dbReference>
<proteinExistence type="predicted"/>
<accession>A0A1X7KNN1</accession>
<dbReference type="RefSeq" id="WP_085483787.1">
    <property type="nucleotide sequence ID" value="NZ_FXAT01000004.1"/>
</dbReference>
<gene>
    <name evidence="1" type="ORF">SAMN06265784_104129</name>
</gene>
<sequence>MHRDSIRFRDVWAAPGSALHQALTDGDTEKASAIHRQCEHDMWKSQGESLYHLVAINERSGRKVYLTGYPMLHHMCCVMKSKTSTHKDVRIQLEEVAA</sequence>